<organism evidence="2">
    <name type="scientific">marine metagenome</name>
    <dbReference type="NCBI Taxonomy" id="408172"/>
    <lineage>
        <taxon>unclassified sequences</taxon>
        <taxon>metagenomes</taxon>
        <taxon>ecological metagenomes</taxon>
    </lineage>
</organism>
<keyword evidence="1" id="KW-0812">Transmembrane</keyword>
<feature type="transmembrane region" description="Helical" evidence="1">
    <location>
        <begin position="337"/>
        <end position="356"/>
    </location>
</feature>
<feature type="transmembrane region" description="Helical" evidence="1">
    <location>
        <begin position="12"/>
        <end position="28"/>
    </location>
</feature>
<keyword evidence="1" id="KW-1133">Transmembrane helix</keyword>
<feature type="transmembrane region" description="Helical" evidence="1">
    <location>
        <begin position="175"/>
        <end position="208"/>
    </location>
</feature>
<name>A0A382BM85_9ZZZZ</name>
<dbReference type="AlphaFoldDB" id="A0A382BM85"/>
<feature type="transmembrane region" description="Helical" evidence="1">
    <location>
        <begin position="68"/>
        <end position="88"/>
    </location>
</feature>
<reference evidence="2" key="1">
    <citation type="submission" date="2018-05" db="EMBL/GenBank/DDBJ databases">
        <authorList>
            <person name="Lanie J.A."/>
            <person name="Ng W.-L."/>
            <person name="Kazmierczak K.M."/>
            <person name="Andrzejewski T.M."/>
            <person name="Davidsen T.M."/>
            <person name="Wayne K.J."/>
            <person name="Tettelin H."/>
            <person name="Glass J.I."/>
            <person name="Rusch D."/>
            <person name="Podicherti R."/>
            <person name="Tsui H.-C.T."/>
            <person name="Winkler M.E."/>
        </authorList>
    </citation>
    <scope>NUCLEOTIDE SEQUENCE</scope>
</reference>
<evidence type="ECO:0000313" key="2">
    <source>
        <dbReference type="EMBL" id="SVB14297.1"/>
    </source>
</evidence>
<sequence>MKNFLQNQSSLLIILLLFSIMIWINFSWSQLSILEMKSIDEYAFHGSLLRFYEGLITFDLKKIFSHGFYSYGSVFFILNGMAAFPWLGETGSSFAIIVPRLITTIFMVVSLFIMTKLVEQFHSNIFEKILALLFVVVMPGIWVNAMWFNPDYMMTAFLMASMYMLFRSNKIGDGFYWLSVLFWGISVAVKVQAITFAPVLIWSVWIMIRNKSGSEHFVQILVASFVSIVIIFIILNPYVLHPKGANAWFQVFVSNIESNASNHGRVGELSLLFKIKNAIELFYVPLVLFIVLLFLSLIAIYKEWKSKQLRLSGMAAAYILPNTLYLLFFVNKAWHHYYLPIFIMAPLIFSFGINLLRDRFSLNLIWLRATFIVLVVTQIVAFSPTLRDLIELRLNGGAISADSINRYEPQIVFESDESDKENEVFELIKDDLRYDSVILKSPYLPFPFKDSGLSYGQVRIIFGALSPAFFERRVSRSGIIQKEATHILIRKDDIYFDENQIQMMVELDAYKIAEKTIQQWILGKGRYILIKQSSCCYLFEKNKEVRL</sequence>
<feature type="transmembrane region" description="Helical" evidence="1">
    <location>
        <begin position="313"/>
        <end position="331"/>
    </location>
</feature>
<protein>
    <submittedName>
        <fullName evidence="2">Uncharacterized protein</fullName>
    </submittedName>
</protein>
<feature type="transmembrane region" description="Helical" evidence="1">
    <location>
        <begin position="220"/>
        <end position="240"/>
    </location>
</feature>
<feature type="transmembrane region" description="Helical" evidence="1">
    <location>
        <begin position="365"/>
        <end position="386"/>
    </location>
</feature>
<evidence type="ECO:0000256" key="1">
    <source>
        <dbReference type="SAM" id="Phobius"/>
    </source>
</evidence>
<keyword evidence="1" id="KW-0472">Membrane</keyword>
<proteinExistence type="predicted"/>
<gene>
    <name evidence="2" type="ORF">METZ01_LOCUS167151</name>
</gene>
<feature type="transmembrane region" description="Helical" evidence="1">
    <location>
        <begin position="94"/>
        <end position="117"/>
    </location>
</feature>
<feature type="transmembrane region" description="Helical" evidence="1">
    <location>
        <begin position="281"/>
        <end position="301"/>
    </location>
</feature>
<feature type="transmembrane region" description="Helical" evidence="1">
    <location>
        <begin position="129"/>
        <end position="148"/>
    </location>
</feature>
<accession>A0A382BM85</accession>
<dbReference type="EMBL" id="UINC01030238">
    <property type="protein sequence ID" value="SVB14297.1"/>
    <property type="molecule type" value="Genomic_DNA"/>
</dbReference>